<dbReference type="OrthoDB" id="1446828at2"/>
<keyword evidence="3" id="KW-1185">Reference proteome</keyword>
<keyword evidence="1" id="KW-0732">Signal</keyword>
<reference evidence="2 3" key="1">
    <citation type="submission" date="2018-11" db="EMBL/GenBank/DDBJ databases">
        <title>Arenibacter aquaticus sp.nov., a marine bacterium isolated from surface seawater in the South China Sea.</title>
        <authorList>
            <person name="Guo J."/>
            <person name="Sun J."/>
        </authorList>
    </citation>
    <scope>NUCLEOTIDE SEQUENCE [LARGE SCALE GENOMIC DNA]</scope>
    <source>
        <strain evidence="2 3">GUO666</strain>
    </source>
</reference>
<evidence type="ECO:0000313" key="2">
    <source>
        <dbReference type="EMBL" id="RTE52071.1"/>
    </source>
</evidence>
<organism evidence="2 3">
    <name type="scientific">Arenibacter aquaticus</name>
    <dbReference type="NCBI Taxonomy" id="2489054"/>
    <lineage>
        <taxon>Bacteria</taxon>
        <taxon>Pseudomonadati</taxon>
        <taxon>Bacteroidota</taxon>
        <taxon>Flavobacteriia</taxon>
        <taxon>Flavobacteriales</taxon>
        <taxon>Flavobacteriaceae</taxon>
        <taxon>Arenibacter</taxon>
    </lineage>
</organism>
<dbReference type="EMBL" id="RQPJ01000021">
    <property type="protein sequence ID" value="RTE52071.1"/>
    <property type="molecule type" value="Genomic_DNA"/>
</dbReference>
<sequence length="113" mass="13593">MKKGIYSTVMLLFMFFYLTQAMAQTKVKDTLGKKPNIEEFTVLEKYEPTMIVSAKDRIRLKKERIRETKRKRRILDSLDISDRKRKKLLKDLYRNPFSERLAKTLADVEFQDR</sequence>
<dbReference type="AlphaFoldDB" id="A0A430JZG5"/>
<feature type="chain" id="PRO_5019400437" description="DUF4890 domain-containing protein" evidence="1">
    <location>
        <begin position="24"/>
        <end position="113"/>
    </location>
</feature>
<dbReference type="RefSeq" id="WP_126163756.1">
    <property type="nucleotide sequence ID" value="NZ_RQPJ01000021.1"/>
</dbReference>
<evidence type="ECO:0000256" key="1">
    <source>
        <dbReference type="SAM" id="SignalP"/>
    </source>
</evidence>
<feature type="signal peptide" evidence="1">
    <location>
        <begin position="1"/>
        <end position="23"/>
    </location>
</feature>
<gene>
    <name evidence="2" type="ORF">EHW67_17895</name>
</gene>
<evidence type="ECO:0000313" key="3">
    <source>
        <dbReference type="Proteomes" id="UP000267585"/>
    </source>
</evidence>
<accession>A0A430JZG5</accession>
<protein>
    <recommendedName>
        <fullName evidence="4">DUF4890 domain-containing protein</fullName>
    </recommendedName>
</protein>
<proteinExistence type="predicted"/>
<comment type="caution">
    <text evidence="2">The sequence shown here is derived from an EMBL/GenBank/DDBJ whole genome shotgun (WGS) entry which is preliminary data.</text>
</comment>
<name>A0A430JZG5_9FLAO</name>
<dbReference type="Proteomes" id="UP000267585">
    <property type="component" value="Unassembled WGS sequence"/>
</dbReference>
<evidence type="ECO:0008006" key="4">
    <source>
        <dbReference type="Google" id="ProtNLM"/>
    </source>
</evidence>